<evidence type="ECO:0008006" key="3">
    <source>
        <dbReference type="Google" id="ProtNLM"/>
    </source>
</evidence>
<dbReference type="InterPro" id="IPR010428">
    <property type="entry name" value="Zincin_1"/>
</dbReference>
<dbReference type="RefSeq" id="WP_286355049.1">
    <property type="nucleotide sequence ID" value="NZ_AP027079.1"/>
</dbReference>
<dbReference type="CDD" id="cd12952">
    <property type="entry name" value="MMP_ACEL2062"/>
    <property type="match status" value="1"/>
</dbReference>
<protein>
    <recommendedName>
        <fullName evidence="3">Metallopeptidase family protein</fullName>
    </recommendedName>
</protein>
<dbReference type="Pfam" id="PF06262">
    <property type="entry name" value="Zincin_1"/>
    <property type="match status" value="1"/>
</dbReference>
<accession>A0ABN6UUK1</accession>
<evidence type="ECO:0000313" key="1">
    <source>
        <dbReference type="EMBL" id="BDU68412.1"/>
    </source>
</evidence>
<dbReference type="InterPro" id="IPR038555">
    <property type="entry name" value="Zincin_1_sf"/>
</dbReference>
<organism evidence="1 2">
    <name type="scientific">Geothrix oryzae</name>
    <dbReference type="NCBI Taxonomy" id="2927975"/>
    <lineage>
        <taxon>Bacteria</taxon>
        <taxon>Pseudomonadati</taxon>
        <taxon>Acidobacteriota</taxon>
        <taxon>Holophagae</taxon>
        <taxon>Holophagales</taxon>
        <taxon>Holophagaceae</taxon>
        <taxon>Geothrix</taxon>
    </lineage>
</organism>
<dbReference type="Proteomes" id="UP001242010">
    <property type="component" value="Chromosome"/>
</dbReference>
<gene>
    <name evidence="1" type="ORF">GETHOR_05130</name>
</gene>
<name>A0ABN6UUK1_9BACT</name>
<reference evidence="2" key="1">
    <citation type="journal article" date="2023" name="Int. J. Syst. Evol. Microbiol.">
        <title>Mesoterricola silvestris gen. nov., sp. nov., Mesoterricola sediminis sp. nov., Geothrix oryzae sp. nov., Geothrix edaphica sp. nov., Geothrix rubra sp. nov., and Geothrix limicola sp. nov., six novel members of Acidobacteriota isolated from soils.</title>
        <authorList>
            <person name="Itoh H."/>
            <person name="Sugisawa Y."/>
            <person name="Mise K."/>
            <person name="Xu Z."/>
            <person name="Kuniyasu M."/>
            <person name="Ushijima N."/>
            <person name="Kawano K."/>
            <person name="Kobayashi E."/>
            <person name="Shiratori Y."/>
            <person name="Masuda Y."/>
            <person name="Senoo K."/>
        </authorList>
    </citation>
    <scope>NUCLEOTIDE SEQUENCE [LARGE SCALE GENOMIC DNA]</scope>
    <source>
        <strain evidence="2">Red222</strain>
    </source>
</reference>
<dbReference type="EMBL" id="AP027079">
    <property type="protein sequence ID" value="BDU68412.1"/>
    <property type="molecule type" value="Genomic_DNA"/>
</dbReference>
<evidence type="ECO:0000313" key="2">
    <source>
        <dbReference type="Proteomes" id="UP001242010"/>
    </source>
</evidence>
<sequence length="123" mass="13900">MHMSDLRFRRLVDEALALVPAEFRPYLAGVPVVIEDWAPDALLDDLGVPEDETLYGLYSGRALTEGRAESGELPPRITIYRGPLLEDCRDEDELRDEIATTVIHEIAHHFGISEERLEELGWG</sequence>
<dbReference type="Gene3D" id="3.30.2010.20">
    <property type="match status" value="1"/>
</dbReference>
<keyword evidence="2" id="KW-1185">Reference proteome</keyword>
<dbReference type="SUPFAM" id="SSF55486">
    <property type="entry name" value="Metalloproteases ('zincins'), catalytic domain"/>
    <property type="match status" value="1"/>
</dbReference>
<proteinExistence type="predicted"/>